<dbReference type="Pfam" id="PF00027">
    <property type="entry name" value="cNMP_binding"/>
    <property type="match status" value="1"/>
</dbReference>
<dbReference type="PANTHER" id="PTHR23011:SF28">
    <property type="entry name" value="CYCLIC NUCLEOTIDE-BINDING DOMAIN CONTAINING PROTEIN"/>
    <property type="match status" value="1"/>
</dbReference>
<dbReference type="Gene3D" id="2.60.120.10">
    <property type="entry name" value="Jelly Rolls"/>
    <property type="match status" value="1"/>
</dbReference>
<protein>
    <submittedName>
        <fullName evidence="2">Cyclic nucleotide-binding domain-containing protein</fullName>
    </submittedName>
</protein>
<proteinExistence type="predicted"/>
<evidence type="ECO:0000259" key="1">
    <source>
        <dbReference type="PROSITE" id="PS50042"/>
    </source>
</evidence>
<dbReference type="AlphaFoldDB" id="A0A932HXY8"/>
<feature type="domain" description="Cyclic nucleotide-binding" evidence="1">
    <location>
        <begin position="35"/>
        <end position="125"/>
    </location>
</feature>
<dbReference type="PANTHER" id="PTHR23011">
    <property type="entry name" value="CYCLIC NUCLEOTIDE-BINDING DOMAIN CONTAINING PROTEIN"/>
    <property type="match status" value="1"/>
</dbReference>
<organism evidence="2 3">
    <name type="scientific">Tectimicrobiota bacterium</name>
    <dbReference type="NCBI Taxonomy" id="2528274"/>
    <lineage>
        <taxon>Bacteria</taxon>
        <taxon>Pseudomonadati</taxon>
        <taxon>Nitrospinota/Tectimicrobiota group</taxon>
        <taxon>Candidatus Tectimicrobiota</taxon>
    </lineage>
</organism>
<dbReference type="Proteomes" id="UP000782312">
    <property type="component" value="Unassembled WGS sequence"/>
</dbReference>
<gene>
    <name evidence="2" type="ORF">HYZ11_05755</name>
</gene>
<dbReference type="SUPFAM" id="SSF51206">
    <property type="entry name" value="cAMP-binding domain-like"/>
    <property type="match status" value="1"/>
</dbReference>
<dbReference type="PROSITE" id="PS00889">
    <property type="entry name" value="CNMP_BINDING_2"/>
    <property type="match status" value="1"/>
</dbReference>
<comment type="caution">
    <text evidence="2">The sequence shown here is derived from an EMBL/GenBank/DDBJ whole genome shotgun (WGS) entry which is preliminary data.</text>
</comment>
<sequence length="164" mass="18151">MTSTPTQAGAGASLTREGNLSAEDLLWKLKKGYPFFADLSHDEIVHLLRYCERRLCPAGSVIFRRGSPGEDFFLILSGEVTIQAGDYEYARLGVGECFGEMGVVEEAPRSATARAATRTLVLRIDPRVLAGQEPILSYKLLAKVARLLSARLRRANEKIWRTLP</sequence>
<dbReference type="EMBL" id="JACPUR010000015">
    <property type="protein sequence ID" value="MBI3127088.1"/>
    <property type="molecule type" value="Genomic_DNA"/>
</dbReference>
<reference evidence="2" key="1">
    <citation type="submission" date="2020-07" db="EMBL/GenBank/DDBJ databases">
        <title>Huge and variable diversity of episymbiotic CPR bacteria and DPANN archaea in groundwater ecosystems.</title>
        <authorList>
            <person name="He C.Y."/>
            <person name="Keren R."/>
            <person name="Whittaker M."/>
            <person name="Farag I.F."/>
            <person name="Doudna J."/>
            <person name="Cate J.H.D."/>
            <person name="Banfield J.F."/>
        </authorList>
    </citation>
    <scope>NUCLEOTIDE SEQUENCE</scope>
    <source>
        <strain evidence="2">NC_groundwater_763_Ag_S-0.2um_68_21</strain>
    </source>
</reference>
<dbReference type="InterPro" id="IPR014710">
    <property type="entry name" value="RmlC-like_jellyroll"/>
</dbReference>
<dbReference type="InterPro" id="IPR018490">
    <property type="entry name" value="cNMP-bd_dom_sf"/>
</dbReference>
<dbReference type="PROSITE" id="PS50042">
    <property type="entry name" value="CNMP_BINDING_3"/>
    <property type="match status" value="1"/>
</dbReference>
<name>A0A932HXY8_UNCTE</name>
<evidence type="ECO:0000313" key="3">
    <source>
        <dbReference type="Proteomes" id="UP000782312"/>
    </source>
</evidence>
<dbReference type="InterPro" id="IPR000595">
    <property type="entry name" value="cNMP-bd_dom"/>
</dbReference>
<evidence type="ECO:0000313" key="2">
    <source>
        <dbReference type="EMBL" id="MBI3127088.1"/>
    </source>
</evidence>
<dbReference type="InterPro" id="IPR018488">
    <property type="entry name" value="cNMP-bd_CS"/>
</dbReference>
<dbReference type="SMART" id="SM00100">
    <property type="entry name" value="cNMP"/>
    <property type="match status" value="1"/>
</dbReference>
<accession>A0A932HXY8</accession>
<dbReference type="CDD" id="cd00038">
    <property type="entry name" value="CAP_ED"/>
    <property type="match status" value="1"/>
</dbReference>